<keyword evidence="9" id="KW-0175">Coiled coil</keyword>
<evidence type="ECO:0000256" key="5">
    <source>
        <dbReference type="ARBA" id="ARBA00022927"/>
    </source>
</evidence>
<comment type="caution">
    <text evidence="11">The sequence shown here is derived from an EMBL/GenBank/DDBJ whole genome shotgun (WGS) entry which is preliminary data.</text>
</comment>
<comment type="similarity">
    <text evidence="2">Belongs to the COG4 family.</text>
</comment>
<dbReference type="Pfam" id="PF20662">
    <property type="entry name" value="COG4_C"/>
    <property type="match status" value="1"/>
</dbReference>
<dbReference type="InterPro" id="IPR013167">
    <property type="entry name" value="COG4_M"/>
</dbReference>
<dbReference type="PANTHER" id="PTHR24016">
    <property type="entry name" value="CONSERVED OLIGOMERIC GOLGI COMPLEX SUBUNIT 4"/>
    <property type="match status" value="1"/>
</dbReference>
<dbReference type="SMART" id="SM00762">
    <property type="entry name" value="Cog4"/>
    <property type="match status" value="1"/>
</dbReference>
<sequence length="748" mass="83526">MSIQSAITTANVQESLATLRSRENEIVIRLNAILDSRKDVERELSALDGLRIILNTRNTQNTTLAGTADTADRLSTRVRELDAEKKRVEETLRVVEQVTELKACVAGVVGSMGSPQDWEAAAHYLHRASRIPEDVLRGGFAAADTLEAARESLCALFLREFASAANDEDSAKVTRFFKLFPLIGRSEIGLDAYGRYICRGVANAARETLKKAEHGSRSQDLLFYANSLTKLFEHIAQIVDSHSGLVKQHYGPGQMVRVVEKLQAEADVQGGVILDTWADDRSLDSMITGVKSYPFMFLVQSNLTQRQGGTGLAMGTIGSDADYASVDMKEVDGLLSEMTIMLERWERYSRFIARYCQDAIASDDADLNIPGFLMSSNLSRKISEKLYTPYSIMTTFFVRRSVEKAFQMDLIPTGLSLTQPISGHPPFIIQAIDDVMYVVDLVLQKVISASDYAIAASAIPDIGRVLQSDLIGIIHRRMRDEYYPSAAQGGLAPEDKVVKFIVMINSLDISKEYLDRLIRARAGLDVMEPHRIHDSPSLKDRFPFKEDAENFTRALNRMNTAFSSKATTLLDEGIQALLDEVVRPGLRHALASAFRDIEYGSSGIEMDETFQEDGVDDLPPQASERFKEGWNPLMKPLSRIMTPTTYLALLVLTAKLLARILEKRLWSLSGRVSAFGAIKMERDFTGMVDVVSKGNYSVRELFVRVQQICVLANMDDDEWNEVTIEERGVVEWALNKDERKRARQMVAS</sequence>
<evidence type="ECO:0000313" key="11">
    <source>
        <dbReference type="EMBL" id="KAK7423572.1"/>
    </source>
</evidence>
<evidence type="ECO:0000256" key="4">
    <source>
        <dbReference type="ARBA" id="ARBA00022448"/>
    </source>
</evidence>
<dbReference type="Proteomes" id="UP001498476">
    <property type="component" value="Unassembled WGS sequence"/>
</dbReference>
<gene>
    <name evidence="11" type="primary">COG4_1</name>
    <name evidence="11" type="ORF">QQX98_001030</name>
</gene>
<feature type="coiled-coil region" evidence="9">
    <location>
        <begin position="71"/>
        <end position="98"/>
    </location>
</feature>
<evidence type="ECO:0000256" key="1">
    <source>
        <dbReference type="ARBA" id="ARBA00004395"/>
    </source>
</evidence>
<keyword evidence="5" id="KW-0653">Protein transport</keyword>
<protein>
    <recommendedName>
        <fullName evidence="3">Conserved oligomeric Golgi complex subunit 4</fullName>
    </recommendedName>
    <alternativeName>
        <fullName evidence="8">Component of oligomeric Golgi complex 4</fullName>
    </alternativeName>
</protein>
<dbReference type="InterPro" id="IPR048680">
    <property type="entry name" value="COG4_N"/>
</dbReference>
<evidence type="ECO:0000313" key="12">
    <source>
        <dbReference type="Proteomes" id="UP001498476"/>
    </source>
</evidence>
<comment type="subcellular location">
    <subcellularLocation>
        <location evidence="1">Golgi apparatus membrane</location>
        <topology evidence="1">Peripheral membrane protein</topology>
    </subcellularLocation>
</comment>
<name>A0ABR1HRX5_9HYPO</name>
<evidence type="ECO:0000256" key="7">
    <source>
        <dbReference type="ARBA" id="ARBA00023136"/>
    </source>
</evidence>
<dbReference type="InterPro" id="IPR048684">
    <property type="entry name" value="COG4_C"/>
</dbReference>
<reference evidence="11 12" key="1">
    <citation type="journal article" date="2025" name="Microbiol. Resour. Announc.">
        <title>Draft genome sequences for Neonectria magnoliae and Neonectria punicea, canker pathogens of Liriodendron tulipifera and Acer saccharum in West Virginia.</title>
        <authorList>
            <person name="Petronek H.M."/>
            <person name="Kasson M.T."/>
            <person name="Metheny A.M."/>
            <person name="Stauder C.M."/>
            <person name="Lovett B."/>
            <person name="Lynch S.C."/>
            <person name="Garnas J.R."/>
            <person name="Kasson L.R."/>
            <person name="Stajich J.E."/>
        </authorList>
    </citation>
    <scope>NUCLEOTIDE SEQUENCE [LARGE SCALE GENOMIC DNA]</scope>
    <source>
        <strain evidence="11 12">NRRL 64653</strain>
    </source>
</reference>
<dbReference type="Pfam" id="PF20663">
    <property type="entry name" value="COG4_N"/>
    <property type="match status" value="1"/>
</dbReference>
<evidence type="ECO:0000256" key="2">
    <source>
        <dbReference type="ARBA" id="ARBA00009215"/>
    </source>
</evidence>
<evidence type="ECO:0000256" key="8">
    <source>
        <dbReference type="ARBA" id="ARBA00031340"/>
    </source>
</evidence>
<evidence type="ECO:0000256" key="6">
    <source>
        <dbReference type="ARBA" id="ARBA00023034"/>
    </source>
</evidence>
<dbReference type="Pfam" id="PF08318">
    <property type="entry name" value="COG4_m"/>
    <property type="match status" value="1"/>
</dbReference>
<dbReference type="Gene3D" id="1.20.58.1970">
    <property type="match status" value="1"/>
</dbReference>
<evidence type="ECO:0000259" key="10">
    <source>
        <dbReference type="SMART" id="SM00762"/>
    </source>
</evidence>
<organism evidence="11 12">
    <name type="scientific">Neonectria punicea</name>
    <dbReference type="NCBI Taxonomy" id="979145"/>
    <lineage>
        <taxon>Eukaryota</taxon>
        <taxon>Fungi</taxon>
        <taxon>Dikarya</taxon>
        <taxon>Ascomycota</taxon>
        <taxon>Pezizomycotina</taxon>
        <taxon>Sordariomycetes</taxon>
        <taxon>Hypocreomycetidae</taxon>
        <taxon>Hypocreales</taxon>
        <taxon>Nectriaceae</taxon>
        <taxon>Neonectria</taxon>
    </lineage>
</organism>
<dbReference type="InterPro" id="IPR048682">
    <property type="entry name" value="COG4"/>
</dbReference>
<feature type="domain" description="COG4 transport protein middle alpha-helical bundle" evidence="10">
    <location>
        <begin position="146"/>
        <end position="479"/>
    </location>
</feature>
<keyword evidence="12" id="KW-1185">Reference proteome</keyword>
<accession>A0ABR1HRX5</accession>
<dbReference type="EMBL" id="JAZAVJ010000009">
    <property type="protein sequence ID" value="KAK7423572.1"/>
    <property type="molecule type" value="Genomic_DNA"/>
</dbReference>
<evidence type="ECO:0000256" key="9">
    <source>
        <dbReference type="SAM" id="Coils"/>
    </source>
</evidence>
<dbReference type="PANTHER" id="PTHR24016:SF0">
    <property type="entry name" value="CONSERVED OLIGOMERIC GOLGI COMPLEX SUBUNIT 4"/>
    <property type="match status" value="1"/>
</dbReference>
<proteinExistence type="inferred from homology"/>
<keyword evidence="7" id="KW-0472">Membrane</keyword>
<keyword evidence="4" id="KW-0813">Transport</keyword>
<keyword evidence="6" id="KW-0333">Golgi apparatus</keyword>
<evidence type="ECO:0000256" key="3">
    <source>
        <dbReference type="ARBA" id="ARBA00020975"/>
    </source>
</evidence>